<protein>
    <submittedName>
        <fullName evidence="1">Deoxyribodipyrimidine photolyase-related protein</fullName>
    </submittedName>
</protein>
<keyword evidence="1" id="KW-0456">Lyase</keyword>
<dbReference type="InterPro" id="IPR007357">
    <property type="entry name" value="PhrB-like"/>
</dbReference>
<dbReference type="Gene3D" id="1.10.10.1710">
    <property type="entry name" value="Deoxyribodipyrimidine photolyase-related"/>
    <property type="match status" value="1"/>
</dbReference>
<proteinExistence type="predicted"/>
<dbReference type="GO" id="GO:0016829">
    <property type="term" value="F:lyase activity"/>
    <property type="evidence" value="ECO:0007669"/>
    <property type="project" value="UniProtKB-KW"/>
</dbReference>
<evidence type="ECO:0000313" key="2">
    <source>
        <dbReference type="Proteomes" id="UP000256845"/>
    </source>
</evidence>
<dbReference type="InterPro" id="IPR052551">
    <property type="entry name" value="UV-DNA_repair_photolyase"/>
</dbReference>
<dbReference type="AlphaFoldDB" id="A0A3D9H2M5"/>
<comment type="caution">
    <text evidence="1">The sequence shown here is derived from an EMBL/GenBank/DDBJ whole genome shotgun (WGS) entry which is preliminary data.</text>
</comment>
<dbReference type="SUPFAM" id="SSF48173">
    <property type="entry name" value="Cryptochrome/photolyase FAD-binding domain"/>
    <property type="match status" value="1"/>
</dbReference>
<accession>A0A3D9H2M5</accession>
<sequence>MDDHTGFASGAAGAKYMSIRSLIPVFADQLSPDLSCLRAGDPDQDHILMMEVRAEGDQVWHHRKKLVYLFSAMRHHARILRHMGWRVDYIALDDPRNSGNFTQEIGRAVNRLGPERILLTEPGEWRVKTMAQSWRDDFNIPVDMLEDDRFLCSHEEFQDWARDRKQLRMEYFYRDMRRKTGLLMKGSQPLGDRWNFDPENRKTPKEEMCFTPPAAFPPDSITREVIDLVTRHFPDRIGKIRPFRMAVERAQAEEAARQFIQTALPRFGDYQDAMLGGQPFMAHSLLSAYINTGLLEPLKLCRMAEQAYHDGHAPLNAVEGFIRQILGWREYVRGIYWLKMPEYAGLNALDAQRDLPGFYWTGDTGMSCMRTVINETMNSAYAHHIQRLMITGNFALLAGINPYQLHEWYLAVYADAFEWVEMPNTIGMSQFADDGLLGSKPYAASGNYINRMSDYCRGCLYDVKDRDGPMACPFNSLYWHFMDRHRDRLAANPRLSNVYRNWDRLEPDKQSACLSRAETVLGQLNTGGL</sequence>
<gene>
    <name evidence="1" type="ORF">DFP90_11921</name>
</gene>
<dbReference type="Gene3D" id="1.10.579.10">
    <property type="entry name" value="DNA Cyclobutane Dipyrimidine Photolyase, subunit A, domain 3"/>
    <property type="match status" value="1"/>
</dbReference>
<dbReference type="InterPro" id="IPR014729">
    <property type="entry name" value="Rossmann-like_a/b/a_fold"/>
</dbReference>
<dbReference type="Gene3D" id="1.25.40.80">
    <property type="match status" value="1"/>
</dbReference>
<dbReference type="Proteomes" id="UP000256845">
    <property type="component" value="Unassembled WGS sequence"/>
</dbReference>
<evidence type="ECO:0000313" key="1">
    <source>
        <dbReference type="EMBL" id="RED43767.1"/>
    </source>
</evidence>
<reference evidence="1 2" key="1">
    <citation type="submission" date="2018-07" db="EMBL/GenBank/DDBJ databases">
        <title>Genomic Encyclopedia of Type Strains, Phase III (KMG-III): the genomes of soil and plant-associated and newly described type strains.</title>
        <authorList>
            <person name="Whitman W."/>
        </authorList>
    </citation>
    <scope>NUCLEOTIDE SEQUENCE [LARGE SCALE GENOMIC DNA]</scope>
    <source>
        <strain evidence="1 2">CECT 8488</strain>
    </source>
</reference>
<dbReference type="Gene3D" id="3.40.50.620">
    <property type="entry name" value="HUPs"/>
    <property type="match status" value="1"/>
</dbReference>
<dbReference type="PANTHER" id="PTHR38657:SF1">
    <property type="entry name" value="SLR1343 PROTEIN"/>
    <property type="match status" value="1"/>
</dbReference>
<dbReference type="Pfam" id="PF04244">
    <property type="entry name" value="DPRP"/>
    <property type="match status" value="1"/>
</dbReference>
<dbReference type="EMBL" id="QRDW01000019">
    <property type="protein sequence ID" value="RED43767.1"/>
    <property type="molecule type" value="Genomic_DNA"/>
</dbReference>
<keyword evidence="2" id="KW-1185">Reference proteome</keyword>
<organism evidence="1 2">
    <name type="scientific">Aestuariispira insulae</name>
    <dbReference type="NCBI Taxonomy" id="1461337"/>
    <lineage>
        <taxon>Bacteria</taxon>
        <taxon>Pseudomonadati</taxon>
        <taxon>Pseudomonadota</taxon>
        <taxon>Alphaproteobacteria</taxon>
        <taxon>Rhodospirillales</taxon>
        <taxon>Kiloniellaceae</taxon>
        <taxon>Aestuariispira</taxon>
    </lineage>
</organism>
<dbReference type="InterPro" id="IPR036134">
    <property type="entry name" value="Crypto/Photolyase_FAD-like_sf"/>
</dbReference>
<dbReference type="RefSeq" id="WP_245957146.1">
    <property type="nucleotide sequence ID" value="NZ_QRDW01000019.1"/>
</dbReference>
<dbReference type="PANTHER" id="PTHR38657">
    <property type="entry name" value="SLR1343 PROTEIN"/>
    <property type="match status" value="1"/>
</dbReference>
<name>A0A3D9H2M5_9PROT</name>